<dbReference type="AlphaFoldDB" id="A0A2U1L1Q8"/>
<keyword evidence="5" id="KW-0418">Kinase</keyword>
<dbReference type="OrthoDB" id="1933521at2759"/>
<dbReference type="FunFam" id="3.30.430.20:FF:000003">
    <property type="entry name" value="Cysteine-rich RLK (RECEPTOR-like protein kinase) 10"/>
    <property type="match status" value="1"/>
</dbReference>
<evidence type="ECO:0000313" key="5">
    <source>
        <dbReference type="EMBL" id="PWA42952.1"/>
    </source>
</evidence>
<dbReference type="Pfam" id="PF01657">
    <property type="entry name" value="Stress-antifung"/>
    <property type="match status" value="2"/>
</dbReference>
<evidence type="ECO:0000256" key="2">
    <source>
        <dbReference type="ARBA" id="ARBA00022737"/>
    </source>
</evidence>
<dbReference type="SUPFAM" id="SSF56112">
    <property type="entry name" value="Protein kinase-like (PK-like)"/>
    <property type="match status" value="1"/>
</dbReference>
<dbReference type="GO" id="GO:0016301">
    <property type="term" value="F:kinase activity"/>
    <property type="evidence" value="ECO:0007669"/>
    <property type="project" value="UniProtKB-KW"/>
</dbReference>
<evidence type="ECO:0000256" key="1">
    <source>
        <dbReference type="ARBA" id="ARBA00022729"/>
    </source>
</evidence>
<dbReference type="InterPro" id="IPR038408">
    <property type="entry name" value="GNK2_sf"/>
</dbReference>
<proteinExistence type="predicted"/>
<feature type="domain" description="Gnk2-homologous" evidence="4">
    <location>
        <begin position="144"/>
        <end position="251"/>
    </location>
</feature>
<dbReference type="InterPro" id="IPR002902">
    <property type="entry name" value="GNK2"/>
</dbReference>
<keyword evidence="1 3" id="KW-0732">Signal</keyword>
<dbReference type="STRING" id="35608.A0A2U1L1Q8"/>
<keyword evidence="2" id="KW-0677">Repeat</keyword>
<evidence type="ECO:0000259" key="4">
    <source>
        <dbReference type="PROSITE" id="PS51473"/>
    </source>
</evidence>
<dbReference type="PROSITE" id="PS51473">
    <property type="entry name" value="GNK2"/>
    <property type="match status" value="2"/>
</dbReference>
<evidence type="ECO:0000256" key="3">
    <source>
        <dbReference type="SAM" id="SignalP"/>
    </source>
</evidence>
<dbReference type="CDD" id="cd23509">
    <property type="entry name" value="Gnk2-like"/>
    <property type="match status" value="2"/>
</dbReference>
<organism evidence="5 6">
    <name type="scientific">Artemisia annua</name>
    <name type="common">Sweet wormwood</name>
    <dbReference type="NCBI Taxonomy" id="35608"/>
    <lineage>
        <taxon>Eukaryota</taxon>
        <taxon>Viridiplantae</taxon>
        <taxon>Streptophyta</taxon>
        <taxon>Embryophyta</taxon>
        <taxon>Tracheophyta</taxon>
        <taxon>Spermatophyta</taxon>
        <taxon>Magnoliopsida</taxon>
        <taxon>eudicotyledons</taxon>
        <taxon>Gunneridae</taxon>
        <taxon>Pentapetalae</taxon>
        <taxon>asterids</taxon>
        <taxon>campanulids</taxon>
        <taxon>Asterales</taxon>
        <taxon>Asteraceae</taxon>
        <taxon>Asteroideae</taxon>
        <taxon>Anthemideae</taxon>
        <taxon>Artemisiinae</taxon>
        <taxon>Artemisia</taxon>
    </lineage>
</organism>
<feature type="domain" description="Gnk2-homologous" evidence="4">
    <location>
        <begin position="36"/>
        <end position="138"/>
    </location>
</feature>
<dbReference type="Proteomes" id="UP000245207">
    <property type="component" value="Unassembled WGS sequence"/>
</dbReference>
<dbReference type="InterPro" id="IPR011009">
    <property type="entry name" value="Kinase-like_dom_sf"/>
</dbReference>
<dbReference type="PANTHER" id="PTHR32099:SF51">
    <property type="entry name" value="CYSTEINE-RICH RECEPTOR-LIKE PROTEIN KINASE 25 ISOFORM X1"/>
    <property type="match status" value="1"/>
</dbReference>
<dbReference type="EMBL" id="PKPP01012099">
    <property type="protein sequence ID" value="PWA42952.1"/>
    <property type="molecule type" value="Genomic_DNA"/>
</dbReference>
<evidence type="ECO:0000313" key="6">
    <source>
        <dbReference type="Proteomes" id="UP000245207"/>
    </source>
</evidence>
<sequence length="378" mass="41867">MNKMKIYLLISNTNDFSILFAWCVLLLLHTHSVQAEPISQDCPNTANYTSNSQFETNLNILLPSLLSNGTQDGFFNTSVGTGSDIVYGLVQCRGDISTEQCRNCLNTSIVEVFQRCPNVKQAVLRYEYCFLRYSDAQFFSRVDGPLVAAGRGDGQVSDTVANRYNQQLGSFLVDLFETAASTPSRYSSGSTSYADFNNIYGLVQCTRDLSTNDCASCLESLRNWIPGCCNRTTGAQIFQKTCYLRVWIISEYSKLLLHDAGDATSKSTNIVVIVVPIIVATWKLWREGNALQLVDPTLQYSFTGNQVIRCIHIGLLCVQENVEDRPTMSSVCLMLSSYSITPEPPKAPAFTLVTRTAANDSKSSSSLLYSDDGITYPR</sequence>
<protein>
    <submittedName>
        <fullName evidence="5">Protein kinase domain</fullName>
    </submittedName>
</protein>
<reference evidence="5 6" key="1">
    <citation type="journal article" date="2018" name="Mol. Plant">
        <title>The genome of Artemisia annua provides insight into the evolution of Asteraceae family and artemisinin biosynthesis.</title>
        <authorList>
            <person name="Shen Q."/>
            <person name="Zhang L."/>
            <person name="Liao Z."/>
            <person name="Wang S."/>
            <person name="Yan T."/>
            <person name="Shi P."/>
            <person name="Liu M."/>
            <person name="Fu X."/>
            <person name="Pan Q."/>
            <person name="Wang Y."/>
            <person name="Lv Z."/>
            <person name="Lu X."/>
            <person name="Zhang F."/>
            <person name="Jiang W."/>
            <person name="Ma Y."/>
            <person name="Chen M."/>
            <person name="Hao X."/>
            <person name="Li L."/>
            <person name="Tang Y."/>
            <person name="Lv G."/>
            <person name="Zhou Y."/>
            <person name="Sun X."/>
            <person name="Brodelius P.E."/>
            <person name="Rose J.K.C."/>
            <person name="Tang K."/>
        </authorList>
    </citation>
    <scope>NUCLEOTIDE SEQUENCE [LARGE SCALE GENOMIC DNA]</scope>
    <source>
        <strain evidence="6">cv. Huhao1</strain>
        <tissue evidence="5">Leaf</tissue>
    </source>
</reference>
<dbReference type="PANTHER" id="PTHR32099">
    <property type="entry name" value="CYSTEINE-RICH REPEAT SECRETORY PROTEIN"/>
    <property type="match status" value="1"/>
</dbReference>
<dbReference type="Gene3D" id="3.30.430.20">
    <property type="entry name" value="Gnk2 domain, C-X8-C-X2-C motif"/>
    <property type="match status" value="2"/>
</dbReference>
<feature type="signal peptide" evidence="3">
    <location>
        <begin position="1"/>
        <end position="35"/>
    </location>
</feature>
<accession>A0A2U1L1Q8</accession>
<keyword evidence="6" id="KW-1185">Reference proteome</keyword>
<name>A0A2U1L1Q8_ARTAN</name>
<feature type="chain" id="PRO_5015409471" evidence="3">
    <location>
        <begin position="36"/>
        <end position="378"/>
    </location>
</feature>
<keyword evidence="5" id="KW-0808">Transferase</keyword>
<gene>
    <name evidence="5" type="ORF">CTI12_AA540260</name>
</gene>
<comment type="caution">
    <text evidence="5">The sequence shown here is derived from an EMBL/GenBank/DDBJ whole genome shotgun (WGS) entry which is preliminary data.</text>
</comment>
<dbReference type="Gene3D" id="1.10.510.10">
    <property type="entry name" value="Transferase(Phosphotransferase) domain 1"/>
    <property type="match status" value="1"/>
</dbReference>